<dbReference type="SUPFAM" id="SSF52172">
    <property type="entry name" value="CheY-like"/>
    <property type="match status" value="1"/>
</dbReference>
<feature type="domain" description="Response regulatory" evidence="2">
    <location>
        <begin position="14"/>
        <end position="135"/>
    </location>
</feature>
<dbReference type="Gene3D" id="3.40.50.2300">
    <property type="match status" value="1"/>
</dbReference>
<dbReference type="InterPro" id="IPR001789">
    <property type="entry name" value="Sig_transdc_resp-reg_receiver"/>
</dbReference>
<dbReference type="Proteomes" id="UP001196136">
    <property type="component" value="Unassembled WGS sequence"/>
</dbReference>
<protein>
    <submittedName>
        <fullName evidence="3">Response regulator</fullName>
    </submittedName>
</protein>
<gene>
    <name evidence="3" type="ORF">K1F36_14980</name>
</gene>
<dbReference type="Pfam" id="PF00072">
    <property type="entry name" value="Response_reg"/>
    <property type="match status" value="1"/>
</dbReference>
<dbReference type="PANTHER" id="PTHR44520">
    <property type="entry name" value="RESPONSE REGULATOR RCP1-RELATED"/>
    <property type="match status" value="1"/>
</dbReference>
<dbReference type="PROSITE" id="PS50110">
    <property type="entry name" value="RESPONSE_REGULATORY"/>
    <property type="match status" value="1"/>
</dbReference>
<dbReference type="EMBL" id="JAHZSV010000024">
    <property type="protein sequence ID" value="MBW8201131.1"/>
    <property type="molecule type" value="Genomic_DNA"/>
</dbReference>
<dbReference type="PANTHER" id="PTHR44520:SF2">
    <property type="entry name" value="RESPONSE REGULATOR RCP1"/>
    <property type="match status" value="1"/>
</dbReference>
<dbReference type="InterPro" id="IPR052893">
    <property type="entry name" value="TCS_response_regulator"/>
</dbReference>
<dbReference type="InterPro" id="IPR011006">
    <property type="entry name" value="CheY-like_superfamily"/>
</dbReference>
<evidence type="ECO:0000256" key="1">
    <source>
        <dbReference type="PROSITE-ProRule" id="PRU00169"/>
    </source>
</evidence>
<name>A0ABS7EUD0_9FLAO</name>
<feature type="modified residue" description="4-aspartylphosphate" evidence="1">
    <location>
        <position position="68"/>
    </location>
</feature>
<evidence type="ECO:0000259" key="2">
    <source>
        <dbReference type="PROSITE" id="PS50110"/>
    </source>
</evidence>
<organism evidence="3 4">
    <name type="scientific">Flagellimonas abyssi</name>
    <dbReference type="NCBI Taxonomy" id="2864871"/>
    <lineage>
        <taxon>Bacteria</taxon>
        <taxon>Pseudomonadati</taxon>
        <taxon>Bacteroidota</taxon>
        <taxon>Flavobacteriia</taxon>
        <taxon>Flavobacteriales</taxon>
        <taxon>Flavobacteriaceae</taxon>
        <taxon>Flagellimonas</taxon>
    </lineage>
</organism>
<reference evidence="3 4" key="1">
    <citation type="submission" date="2021-08" db="EMBL/GenBank/DDBJ databases">
        <title>Muricauda profundi sp. nov., a marine bacterium isolated from deep seawater of the Mariana Trench.</title>
        <authorList>
            <person name="Wei Y."/>
        </authorList>
    </citation>
    <scope>NUCLEOTIDE SEQUENCE [LARGE SCALE GENOMIC DNA]</scope>
    <source>
        <strain evidence="3 4">W52</strain>
    </source>
</reference>
<keyword evidence="4" id="KW-1185">Reference proteome</keyword>
<dbReference type="SMART" id="SM00448">
    <property type="entry name" value="REC"/>
    <property type="match status" value="1"/>
</dbReference>
<sequence>MNICSKNTVNQFLNILLADDDEDDRAFFQEAMEDICSNTKLFLFEDGEGLMKYLRLPTTILPDLIFLDLNMPIKNGMQCLKEIRRNPSMDQSFITIFSTSCSEKDIEDTFVNGANIYLTKPNSFCKLRESIQKVLEIKHQYPASQFNRDNFLLRL</sequence>
<keyword evidence="1" id="KW-0597">Phosphoprotein</keyword>
<proteinExistence type="predicted"/>
<evidence type="ECO:0000313" key="3">
    <source>
        <dbReference type="EMBL" id="MBW8201131.1"/>
    </source>
</evidence>
<comment type="caution">
    <text evidence="3">The sequence shown here is derived from an EMBL/GenBank/DDBJ whole genome shotgun (WGS) entry which is preliminary data.</text>
</comment>
<evidence type="ECO:0000313" key="4">
    <source>
        <dbReference type="Proteomes" id="UP001196136"/>
    </source>
</evidence>
<accession>A0ABS7EUD0</accession>